<evidence type="ECO:0000256" key="1">
    <source>
        <dbReference type="ARBA" id="ARBA00022801"/>
    </source>
</evidence>
<accession>A0ABT9R6E7</accession>
<dbReference type="Pfam" id="PF07228">
    <property type="entry name" value="SpoIIE"/>
    <property type="match status" value="1"/>
</dbReference>
<dbReference type="PANTHER" id="PTHR43156:SF2">
    <property type="entry name" value="STAGE II SPORULATION PROTEIN E"/>
    <property type="match status" value="1"/>
</dbReference>
<gene>
    <name evidence="4" type="ORF">J2S55_004087</name>
</gene>
<evidence type="ECO:0000313" key="4">
    <source>
        <dbReference type="EMBL" id="MDP9864821.1"/>
    </source>
</evidence>
<feature type="region of interest" description="Disordered" evidence="2">
    <location>
        <begin position="1"/>
        <end position="42"/>
    </location>
</feature>
<sequence length="468" mass="50397">MRKEAILSPGDERRLLPSSRPDVLKSTRQTMPSPGRRGAAQTGAYAAPAGAYAVPPEACAAPDGSAPADDRVFEGLMEVLPAAERLSASTARAQVMLDVMPGSASWSVPIRDASGTIVDFVIQAVSPEAEDVHGRRGGELVGLRVRQCYPSVLDTPLWQAHLRVMETGVSERPSRYEHVEAADGVPHRSDYVMRLARYDDGLLATWVRDDSEQRLEEENRFTAHLQKIVMPVQDEPFTLPGLRVAARYQPAETAAYLGGDWYQAIGLDDGDVLLAVGDVAGNGVAAASAMAKLRHAITGLAFARHDPAEILTVLNRLLCKLRPDVLATALVARYHPADRTLRWTHAGHPPMLLARGSHVERLLHPGVLLGVFEDATYTCGTVRLRPDDLMVMFTDGLIEKRGSDLYEGLDLTSAALAEALRPIAPASQERLSAVMNAMVPANAADDTCVLVAQVTQDGQLGPHVRGAG</sequence>
<dbReference type="SUPFAM" id="SSF81606">
    <property type="entry name" value="PP2C-like"/>
    <property type="match status" value="1"/>
</dbReference>
<protein>
    <submittedName>
        <fullName evidence="4">Serine phosphatase RsbU (Regulator of sigma subunit)</fullName>
    </submittedName>
</protein>
<dbReference type="PROSITE" id="PS51746">
    <property type="entry name" value="PPM_2"/>
    <property type="match status" value="1"/>
</dbReference>
<keyword evidence="1" id="KW-0378">Hydrolase</keyword>
<name>A0ABT9R6E7_9ACTN</name>
<keyword evidence="5" id="KW-1185">Reference proteome</keyword>
<feature type="domain" description="PPM-type phosphatase" evidence="3">
    <location>
        <begin position="243"/>
        <end position="454"/>
    </location>
</feature>
<dbReference type="InterPro" id="IPR052016">
    <property type="entry name" value="Bact_Sigma-Reg"/>
</dbReference>
<dbReference type="Proteomes" id="UP001230426">
    <property type="component" value="Unassembled WGS sequence"/>
</dbReference>
<reference evidence="4 5" key="1">
    <citation type="submission" date="2023-07" db="EMBL/GenBank/DDBJ databases">
        <title>Sequencing the genomes of 1000 actinobacteria strains.</title>
        <authorList>
            <person name="Klenk H.-P."/>
        </authorList>
    </citation>
    <scope>NUCLEOTIDE SEQUENCE [LARGE SCALE GENOMIC DNA]</scope>
    <source>
        <strain evidence="4 5">DSM 44109</strain>
    </source>
</reference>
<dbReference type="InterPro" id="IPR035965">
    <property type="entry name" value="PAS-like_dom_sf"/>
</dbReference>
<dbReference type="InterPro" id="IPR001932">
    <property type="entry name" value="PPM-type_phosphatase-like_dom"/>
</dbReference>
<dbReference type="EMBL" id="JAUSRB010000002">
    <property type="protein sequence ID" value="MDP9864821.1"/>
    <property type="molecule type" value="Genomic_DNA"/>
</dbReference>
<comment type="caution">
    <text evidence="4">The sequence shown here is derived from an EMBL/GenBank/DDBJ whole genome shotgun (WGS) entry which is preliminary data.</text>
</comment>
<dbReference type="Gene3D" id="3.60.40.10">
    <property type="entry name" value="PPM-type phosphatase domain"/>
    <property type="match status" value="1"/>
</dbReference>
<proteinExistence type="predicted"/>
<evidence type="ECO:0000256" key="2">
    <source>
        <dbReference type="SAM" id="MobiDB-lite"/>
    </source>
</evidence>
<dbReference type="SMART" id="SM00331">
    <property type="entry name" value="PP2C_SIG"/>
    <property type="match status" value="1"/>
</dbReference>
<feature type="compositionally biased region" description="Basic and acidic residues" evidence="2">
    <location>
        <begin position="1"/>
        <end position="15"/>
    </location>
</feature>
<evidence type="ECO:0000313" key="5">
    <source>
        <dbReference type="Proteomes" id="UP001230426"/>
    </source>
</evidence>
<dbReference type="RefSeq" id="WP_306863313.1">
    <property type="nucleotide sequence ID" value="NZ_JAUSRB010000002.1"/>
</dbReference>
<dbReference type="SUPFAM" id="SSF55785">
    <property type="entry name" value="PYP-like sensor domain (PAS domain)"/>
    <property type="match status" value="1"/>
</dbReference>
<dbReference type="PANTHER" id="PTHR43156">
    <property type="entry name" value="STAGE II SPORULATION PROTEIN E-RELATED"/>
    <property type="match status" value="1"/>
</dbReference>
<organism evidence="4 5">
    <name type="scientific">Streptosporangium brasiliense</name>
    <dbReference type="NCBI Taxonomy" id="47480"/>
    <lineage>
        <taxon>Bacteria</taxon>
        <taxon>Bacillati</taxon>
        <taxon>Actinomycetota</taxon>
        <taxon>Actinomycetes</taxon>
        <taxon>Streptosporangiales</taxon>
        <taxon>Streptosporangiaceae</taxon>
        <taxon>Streptosporangium</taxon>
    </lineage>
</organism>
<dbReference type="InterPro" id="IPR036457">
    <property type="entry name" value="PPM-type-like_dom_sf"/>
</dbReference>
<evidence type="ECO:0000259" key="3">
    <source>
        <dbReference type="PROSITE" id="PS51746"/>
    </source>
</evidence>